<feature type="region of interest" description="Disordered" evidence="2">
    <location>
        <begin position="570"/>
        <end position="607"/>
    </location>
</feature>
<feature type="compositionally biased region" description="Low complexity" evidence="2">
    <location>
        <begin position="56"/>
        <end position="71"/>
    </location>
</feature>
<dbReference type="Proteomes" id="UP000521943">
    <property type="component" value="Unassembled WGS sequence"/>
</dbReference>
<feature type="coiled-coil region" evidence="1">
    <location>
        <begin position="222"/>
        <end position="263"/>
    </location>
</feature>
<keyword evidence="1" id="KW-0175">Coiled coil</keyword>
<name>A0A8H6IKQ1_9AGAR</name>
<comment type="caution">
    <text evidence="4">The sequence shown here is derived from an EMBL/GenBank/DDBJ whole genome shotgun (WGS) entry which is preliminary data.</text>
</comment>
<feature type="coiled-coil region" evidence="1">
    <location>
        <begin position="93"/>
        <end position="193"/>
    </location>
</feature>
<reference evidence="4 5" key="1">
    <citation type="submission" date="2020-07" db="EMBL/GenBank/DDBJ databases">
        <title>Comparative genomics of pyrophilous fungi reveals a link between fire events and developmental genes.</title>
        <authorList>
            <consortium name="DOE Joint Genome Institute"/>
            <person name="Steindorff A.S."/>
            <person name="Carver A."/>
            <person name="Calhoun S."/>
            <person name="Stillman K."/>
            <person name="Liu H."/>
            <person name="Lipzen A."/>
            <person name="Pangilinan J."/>
            <person name="Labutti K."/>
            <person name="Bruns T.D."/>
            <person name="Grigoriev I.V."/>
        </authorList>
    </citation>
    <scope>NUCLEOTIDE SEQUENCE [LARGE SCALE GENOMIC DNA]</scope>
    <source>
        <strain evidence="4 5">CBS 144469</strain>
    </source>
</reference>
<feature type="domain" description="DUF6697" evidence="3">
    <location>
        <begin position="398"/>
        <end position="565"/>
    </location>
</feature>
<accession>A0A8H6IKQ1</accession>
<evidence type="ECO:0000313" key="4">
    <source>
        <dbReference type="EMBL" id="KAF6766312.1"/>
    </source>
</evidence>
<sequence>MAIQDDNDSQFWDQVLQRYATAKLEVSRLTAQLEREQEERDKLRKELAREKEEKSNATTTTTTTNDNTAATREAIASRATVDDENRAVDAQKLNELEAGIAQAEESYQKIAKKLEANATTINNLLEKAEALKTERDAMEIKKNECTNALRVAEHDLAEVRAENERLKGAEAQLAQARAENERLQAMIEKFASDPSPTPRPSGSLHSAIALQNEIERVYQPRVAALESELETLRKTNSQLQEERDHARREHELARTKLDKIKQSKTVLQDQLKGLGQITRHRRESVNSQSSVRITRSQAGTHTSPQSTLSSLVIPPSISSASQAGGLNLNKPSASSALALVLPNGKTLDAIDLTLSEDDVPTPRPAFTEVAVPWLRQNELSKIPVIQPGVPLLESENAFSREFMAAKLGGSIQPLVVSVAKQGTLGKERNITSYLCPGVEHNPWCPTTPGHHGYIFVGLGREKDWFNEPEERNVFVGLKKAGKDMRRFRYLGKYRVVRVHPLVKEEWESLSEHVRNTYAKTTKEKTKDARSVSAILGAYETGELSVPCVQLQCIGFDQELYTAMVEMNASYKPKGKSSSSSSHKRALEYDADDDSARKRRTVRGLASS</sequence>
<evidence type="ECO:0000313" key="5">
    <source>
        <dbReference type="Proteomes" id="UP000521943"/>
    </source>
</evidence>
<protein>
    <recommendedName>
        <fullName evidence="3">DUF6697 domain-containing protein</fullName>
    </recommendedName>
</protein>
<dbReference type="Pfam" id="PF20411">
    <property type="entry name" value="DUF6697"/>
    <property type="match status" value="1"/>
</dbReference>
<feature type="compositionally biased region" description="Basic and acidic residues" evidence="2">
    <location>
        <begin position="37"/>
        <end position="55"/>
    </location>
</feature>
<feature type="compositionally biased region" description="Polar residues" evidence="2">
    <location>
        <begin position="285"/>
        <end position="305"/>
    </location>
</feature>
<dbReference type="AlphaFoldDB" id="A0A8H6IKQ1"/>
<dbReference type="PANTHER" id="PTHR43941">
    <property type="entry name" value="STRUCTURAL MAINTENANCE OF CHROMOSOMES PROTEIN 2"/>
    <property type="match status" value="1"/>
</dbReference>
<feature type="region of interest" description="Disordered" evidence="2">
    <location>
        <begin position="272"/>
        <end position="311"/>
    </location>
</feature>
<feature type="region of interest" description="Disordered" evidence="2">
    <location>
        <begin position="37"/>
        <end position="81"/>
    </location>
</feature>
<evidence type="ECO:0000259" key="3">
    <source>
        <dbReference type="Pfam" id="PF20411"/>
    </source>
</evidence>
<gene>
    <name evidence="4" type="ORF">DFP72DRAFT_866168</name>
</gene>
<dbReference type="EMBL" id="JACGCI010000001">
    <property type="protein sequence ID" value="KAF6766312.1"/>
    <property type="molecule type" value="Genomic_DNA"/>
</dbReference>
<organism evidence="4 5">
    <name type="scientific">Ephemerocybe angulata</name>
    <dbReference type="NCBI Taxonomy" id="980116"/>
    <lineage>
        <taxon>Eukaryota</taxon>
        <taxon>Fungi</taxon>
        <taxon>Dikarya</taxon>
        <taxon>Basidiomycota</taxon>
        <taxon>Agaricomycotina</taxon>
        <taxon>Agaricomycetes</taxon>
        <taxon>Agaricomycetidae</taxon>
        <taxon>Agaricales</taxon>
        <taxon>Agaricineae</taxon>
        <taxon>Psathyrellaceae</taxon>
        <taxon>Ephemerocybe</taxon>
    </lineage>
</organism>
<proteinExistence type="predicted"/>
<dbReference type="OrthoDB" id="2757553at2759"/>
<dbReference type="InterPro" id="IPR046520">
    <property type="entry name" value="DUF6697"/>
</dbReference>
<evidence type="ECO:0000256" key="2">
    <source>
        <dbReference type="SAM" id="MobiDB-lite"/>
    </source>
</evidence>
<keyword evidence="5" id="KW-1185">Reference proteome</keyword>
<evidence type="ECO:0000256" key="1">
    <source>
        <dbReference type="SAM" id="Coils"/>
    </source>
</evidence>